<proteinExistence type="predicted"/>
<dbReference type="AlphaFoldDB" id="A0AAW0DMA9"/>
<reference evidence="1 2" key="1">
    <citation type="journal article" date="2024" name="J Genomics">
        <title>Draft genome sequencing and assembly of Favolaschia claudopus CIRM-BRFM 2984 isolated from oak limbs.</title>
        <authorList>
            <person name="Navarro D."/>
            <person name="Drula E."/>
            <person name="Chaduli D."/>
            <person name="Cazenave R."/>
            <person name="Ahrendt S."/>
            <person name="Wang J."/>
            <person name="Lipzen A."/>
            <person name="Daum C."/>
            <person name="Barry K."/>
            <person name="Grigoriev I.V."/>
            <person name="Favel A."/>
            <person name="Rosso M.N."/>
            <person name="Martin F."/>
        </authorList>
    </citation>
    <scope>NUCLEOTIDE SEQUENCE [LARGE SCALE GENOMIC DNA]</scope>
    <source>
        <strain evidence="1 2">CIRM-BRFM 2984</strain>
    </source>
</reference>
<keyword evidence="2" id="KW-1185">Reference proteome</keyword>
<protein>
    <submittedName>
        <fullName evidence="1">Uncharacterized protein</fullName>
    </submittedName>
</protein>
<dbReference type="EMBL" id="JAWWNJ010000006">
    <property type="protein sequence ID" value="KAK7053901.1"/>
    <property type="molecule type" value="Genomic_DNA"/>
</dbReference>
<organism evidence="1 2">
    <name type="scientific">Favolaschia claudopus</name>
    <dbReference type="NCBI Taxonomy" id="2862362"/>
    <lineage>
        <taxon>Eukaryota</taxon>
        <taxon>Fungi</taxon>
        <taxon>Dikarya</taxon>
        <taxon>Basidiomycota</taxon>
        <taxon>Agaricomycotina</taxon>
        <taxon>Agaricomycetes</taxon>
        <taxon>Agaricomycetidae</taxon>
        <taxon>Agaricales</taxon>
        <taxon>Marasmiineae</taxon>
        <taxon>Mycenaceae</taxon>
        <taxon>Favolaschia</taxon>
    </lineage>
</organism>
<gene>
    <name evidence="1" type="ORF">R3P38DRAFT_2853031</name>
</gene>
<sequence>MSSNYVYNIAPSRFQPGSRSALPAAAPQAPTVARKQRVKKRNLGMSARLPEGYAFVPPANPLVFPSTYHLIEAGPMHERPRRKRSVLGVLTNAVRPKRKEPRVIDPVTKVAGFSSTGDTHGGGAKLLVGNWILVIQLAVALDCWSASLAYLFARTRFDPLPGSVSLGFLFSFVSRNYLHVMSWLRGSQGRAKGQLKPSPTGLYPATSLQWAGD</sequence>
<dbReference type="Proteomes" id="UP001362999">
    <property type="component" value="Unassembled WGS sequence"/>
</dbReference>
<accession>A0AAW0DMA9</accession>
<comment type="caution">
    <text evidence="1">The sequence shown here is derived from an EMBL/GenBank/DDBJ whole genome shotgun (WGS) entry which is preliminary data.</text>
</comment>
<name>A0AAW0DMA9_9AGAR</name>
<evidence type="ECO:0000313" key="2">
    <source>
        <dbReference type="Proteomes" id="UP001362999"/>
    </source>
</evidence>
<evidence type="ECO:0000313" key="1">
    <source>
        <dbReference type="EMBL" id="KAK7053901.1"/>
    </source>
</evidence>